<feature type="compositionally biased region" description="Basic and acidic residues" evidence="1">
    <location>
        <begin position="149"/>
        <end position="165"/>
    </location>
</feature>
<protein>
    <recommendedName>
        <fullName evidence="5">Immunoglobulin G binding protein A</fullName>
    </recommendedName>
</protein>
<proteinExistence type="predicted"/>
<feature type="region of interest" description="Disordered" evidence="1">
    <location>
        <begin position="114"/>
        <end position="421"/>
    </location>
</feature>
<feature type="compositionally biased region" description="Polar residues" evidence="1">
    <location>
        <begin position="114"/>
        <end position="141"/>
    </location>
</feature>
<evidence type="ECO:0000256" key="2">
    <source>
        <dbReference type="SAM" id="SignalP"/>
    </source>
</evidence>
<feature type="compositionally biased region" description="Polar residues" evidence="1">
    <location>
        <begin position="270"/>
        <end position="293"/>
    </location>
</feature>
<reference evidence="3" key="1">
    <citation type="journal article" date="2020" name="Cell">
        <title>Large-Scale Comparative Analyses of Tick Genomes Elucidate Their Genetic Diversity and Vector Capacities.</title>
        <authorList>
            <consortium name="Tick Genome and Microbiome Consortium (TIGMIC)"/>
            <person name="Jia N."/>
            <person name="Wang J."/>
            <person name="Shi W."/>
            <person name="Du L."/>
            <person name="Sun Y."/>
            <person name="Zhan W."/>
            <person name="Jiang J.F."/>
            <person name="Wang Q."/>
            <person name="Zhang B."/>
            <person name="Ji P."/>
            <person name="Bell-Sakyi L."/>
            <person name="Cui X.M."/>
            <person name="Yuan T.T."/>
            <person name="Jiang B.G."/>
            <person name="Yang W.F."/>
            <person name="Lam T.T."/>
            <person name="Chang Q.C."/>
            <person name="Ding S.J."/>
            <person name="Wang X.J."/>
            <person name="Zhu J.G."/>
            <person name="Ruan X.D."/>
            <person name="Zhao L."/>
            <person name="Wei J.T."/>
            <person name="Ye R.Z."/>
            <person name="Que T.C."/>
            <person name="Du C.H."/>
            <person name="Zhou Y.H."/>
            <person name="Cheng J.X."/>
            <person name="Dai P.F."/>
            <person name="Guo W.B."/>
            <person name="Han X.H."/>
            <person name="Huang E.J."/>
            <person name="Li L.F."/>
            <person name="Wei W."/>
            <person name="Gao Y.C."/>
            <person name="Liu J.Z."/>
            <person name="Shao H.Z."/>
            <person name="Wang X."/>
            <person name="Wang C.C."/>
            <person name="Yang T.C."/>
            <person name="Huo Q.B."/>
            <person name="Li W."/>
            <person name="Chen H.Y."/>
            <person name="Chen S.E."/>
            <person name="Zhou L.G."/>
            <person name="Ni X.B."/>
            <person name="Tian J.H."/>
            <person name="Sheng Y."/>
            <person name="Liu T."/>
            <person name="Pan Y.S."/>
            <person name="Xia L.Y."/>
            <person name="Li J."/>
            <person name="Zhao F."/>
            <person name="Cao W.C."/>
        </authorList>
    </citation>
    <scope>NUCLEOTIDE SEQUENCE</scope>
    <source>
        <strain evidence="3">Rsan-2018</strain>
    </source>
</reference>
<comment type="caution">
    <text evidence="3">The sequence shown here is derived from an EMBL/GenBank/DDBJ whole genome shotgun (WGS) entry which is preliminary data.</text>
</comment>
<evidence type="ECO:0000256" key="1">
    <source>
        <dbReference type="SAM" id="MobiDB-lite"/>
    </source>
</evidence>
<organism evidence="3 4">
    <name type="scientific">Rhipicephalus sanguineus</name>
    <name type="common">Brown dog tick</name>
    <name type="synonym">Ixodes sanguineus</name>
    <dbReference type="NCBI Taxonomy" id="34632"/>
    <lineage>
        <taxon>Eukaryota</taxon>
        <taxon>Metazoa</taxon>
        <taxon>Ecdysozoa</taxon>
        <taxon>Arthropoda</taxon>
        <taxon>Chelicerata</taxon>
        <taxon>Arachnida</taxon>
        <taxon>Acari</taxon>
        <taxon>Parasitiformes</taxon>
        <taxon>Ixodida</taxon>
        <taxon>Ixodoidea</taxon>
        <taxon>Ixodidae</taxon>
        <taxon>Rhipicephalinae</taxon>
        <taxon>Rhipicephalus</taxon>
        <taxon>Rhipicephalus</taxon>
    </lineage>
</organism>
<evidence type="ECO:0000313" key="3">
    <source>
        <dbReference type="EMBL" id="KAH7968485.1"/>
    </source>
</evidence>
<dbReference type="Proteomes" id="UP000821837">
    <property type="component" value="Unassembled WGS sequence"/>
</dbReference>
<accession>A0A9D4Q5P4</accession>
<dbReference type="AlphaFoldDB" id="A0A9D4Q5P4"/>
<sequence length="1145" mass="126314">MLTLPRLQAVLLPLLASFHIGHSHSQCPLECVGSFVVPTDKGTRVISGPAAKQVGKIIKDLTETRTSPPDDEITIGGENYRVPSKVKSQMRSALNTFPELSPVFLDILRNQRQISSPGGKQPFPSSSSQEETLTPEGSQERPSGPDTSRLPDKVRPTESRPDHHGFGPFAPGQRAPKNRDETSGMPDSFLPKPSNPETYRPSNDQPDDEIEGPLDTTFPDRKHPKPQSFGKPKERISGDINSSEPEEFEPESSNENFPRSKESEPFSNGVRKQSSPETSDQSSPEDSLPSGSPNDFPFSSEKFKPDSSSDPEESIPGDNEPFGTSESEESSNPDSFNGDDSLQPSSSGASKPTFSNPNNFPSHPINAPDSKFPRPSGFPPFSQPGERPSSSTGEPLAPEANEGNPEVNLPDLVKVPPKDKRVPEDVRSHLKFLEDNPSLFVPVYKTLVNKGVTFPDLRRPVDHVIVDGKRINIPRPITVAFPVRIDGHTFTLPRDADKLATFASQHPEQLPAITTIIRQFGGTLRPDNTGRVSSFTLFDKETGLPQSVTPRVFVNGRPFTLPKDMEELVRTIEGRPKLFHHILPILETFGARPRRSPTGEITSIVFRGRKFPVQSVAPVPVFIRGRRYNIPSDLERILEQPESQIVGELISALQRSKVPIVVDNDTGNVVGIEREGVRIPFPVAIRLGINMGGRNLLIPRDLPSIVTLLERHGVPTDVLNVLYNNYGIIPVRGPDHQVIAIEFNGKRYPIKPQPKTSIEVGGYHLTLPKDSPKLVRLIQERKVPLHHFLRTIQNAGYKLVPGPDGMLHTAHKGYDVIELPMRIRMLLTINGVRYRIPQDIPRIVELLRTTRNEAAIVKILHSLELFGVDVRKEPGQATLIFNGKKHNFPLNADSTAQKPGIGGAPGSVVSVNINGRWYSLPRDASDLVEAIRAIGPKAIPLLVRTLQPSGIKVNLTPSGDDIVSFTIQGRVIPVSRNGRDMQHHSEIPAGHVQSSAKGSSDRFPVTIRGLQFVVPEDIGRLPSLLPGFQYGELITAIHRAGHRLEVDDQGMFYGMRVRGGRLVRFPISFSVSVFADPKGRPFRVPNDLQNLAQVLPSRRWDWKAMRKTLQNAGIEMRGGNEGAPHSIGFQGRFFEIRNNHGGAGY</sequence>
<feature type="compositionally biased region" description="Polar residues" evidence="1">
    <location>
        <begin position="332"/>
        <end position="361"/>
    </location>
</feature>
<reference evidence="3" key="2">
    <citation type="submission" date="2021-09" db="EMBL/GenBank/DDBJ databases">
        <authorList>
            <person name="Jia N."/>
            <person name="Wang J."/>
            <person name="Shi W."/>
            <person name="Du L."/>
            <person name="Sun Y."/>
            <person name="Zhan W."/>
            <person name="Jiang J."/>
            <person name="Wang Q."/>
            <person name="Zhang B."/>
            <person name="Ji P."/>
            <person name="Sakyi L.B."/>
            <person name="Cui X."/>
            <person name="Yuan T."/>
            <person name="Jiang B."/>
            <person name="Yang W."/>
            <person name="Lam T.T.-Y."/>
            <person name="Chang Q."/>
            <person name="Ding S."/>
            <person name="Wang X."/>
            <person name="Zhu J."/>
            <person name="Ruan X."/>
            <person name="Zhao L."/>
            <person name="Wei J."/>
            <person name="Que T."/>
            <person name="Du C."/>
            <person name="Cheng J."/>
            <person name="Dai P."/>
            <person name="Han X."/>
            <person name="Huang E."/>
            <person name="Gao Y."/>
            <person name="Liu J."/>
            <person name="Shao H."/>
            <person name="Ye R."/>
            <person name="Li L."/>
            <person name="Wei W."/>
            <person name="Wang X."/>
            <person name="Wang C."/>
            <person name="Huo Q."/>
            <person name="Li W."/>
            <person name="Guo W."/>
            <person name="Chen H."/>
            <person name="Chen S."/>
            <person name="Zhou L."/>
            <person name="Zhou L."/>
            <person name="Ni X."/>
            <person name="Tian J."/>
            <person name="Zhou Y."/>
            <person name="Sheng Y."/>
            <person name="Liu T."/>
            <person name="Pan Y."/>
            <person name="Xia L."/>
            <person name="Li J."/>
            <person name="Zhao F."/>
            <person name="Cao W."/>
        </authorList>
    </citation>
    <scope>NUCLEOTIDE SEQUENCE</scope>
    <source>
        <strain evidence="3">Rsan-2018</strain>
        <tissue evidence="3">Larvae</tissue>
    </source>
</reference>
<evidence type="ECO:0000313" key="4">
    <source>
        <dbReference type="Proteomes" id="UP000821837"/>
    </source>
</evidence>
<feature type="compositionally biased region" description="Polar residues" evidence="1">
    <location>
        <begin position="195"/>
        <end position="204"/>
    </location>
</feature>
<dbReference type="EMBL" id="JABSTV010001248">
    <property type="protein sequence ID" value="KAH7968485.1"/>
    <property type="molecule type" value="Genomic_DNA"/>
</dbReference>
<feature type="signal peptide" evidence="2">
    <location>
        <begin position="1"/>
        <end position="25"/>
    </location>
</feature>
<evidence type="ECO:0008006" key="5">
    <source>
        <dbReference type="Google" id="ProtNLM"/>
    </source>
</evidence>
<feature type="chain" id="PRO_5039482749" description="Immunoglobulin G binding protein A" evidence="2">
    <location>
        <begin position="26"/>
        <end position="1145"/>
    </location>
</feature>
<keyword evidence="4" id="KW-1185">Reference proteome</keyword>
<gene>
    <name evidence="3" type="ORF">HPB52_008977</name>
</gene>
<name>A0A9D4Q5P4_RHISA</name>
<dbReference type="VEuPathDB" id="VectorBase:RSAN_057442"/>
<keyword evidence="2" id="KW-0732">Signal</keyword>